<evidence type="ECO:0000256" key="1">
    <source>
        <dbReference type="ARBA" id="ARBA00004141"/>
    </source>
</evidence>
<evidence type="ECO:0000256" key="6">
    <source>
        <dbReference type="SAM" id="Phobius"/>
    </source>
</evidence>
<dbReference type="SUPFAM" id="SSF103473">
    <property type="entry name" value="MFS general substrate transporter"/>
    <property type="match status" value="1"/>
</dbReference>
<evidence type="ECO:0000256" key="3">
    <source>
        <dbReference type="ARBA" id="ARBA00022989"/>
    </source>
</evidence>
<sequence>MMGTSIRAKGTALTSISCWLANFMIGQVTPKALESVGWKYYILFAVGGFSNAVTFWLILPETKGRTLEEMDAFIESTPWIVAFHDTSIGSNKEREEQLRRGITTVAAQPDIFETGSHDEKLDGLKTSSHDHDLEK</sequence>
<keyword evidence="3 6" id="KW-1133">Transmembrane helix</keyword>
<comment type="subcellular location">
    <subcellularLocation>
        <location evidence="1">Membrane</location>
        <topology evidence="1">Multi-pass membrane protein</topology>
    </subcellularLocation>
</comment>
<feature type="transmembrane region" description="Helical" evidence="6">
    <location>
        <begin position="40"/>
        <end position="59"/>
    </location>
</feature>
<gene>
    <name evidence="7" type="ORF">SRS1_15763</name>
</gene>
<reference evidence="7 8" key="1">
    <citation type="submission" date="2017-02" db="EMBL/GenBank/DDBJ databases">
        <authorList>
            <person name="Peterson S.W."/>
        </authorList>
    </citation>
    <scope>NUCLEOTIDE SEQUENCE [LARGE SCALE GENOMIC DNA]</scope>
    <source>
        <strain evidence="7 8">SRS1_H2-8</strain>
    </source>
</reference>
<dbReference type="Gene3D" id="1.20.1250.20">
    <property type="entry name" value="MFS general substrate transporter like domains"/>
    <property type="match status" value="1"/>
</dbReference>
<protein>
    <recommendedName>
        <fullName evidence="9">Major facilitator superfamily (MFS) profile domain-containing protein</fullName>
    </recommendedName>
</protein>
<dbReference type="Proteomes" id="UP000239563">
    <property type="component" value="Chromosome XVII"/>
</dbReference>
<evidence type="ECO:0008006" key="9">
    <source>
        <dbReference type="Google" id="ProtNLM"/>
    </source>
</evidence>
<dbReference type="PANTHER" id="PTHR48022:SF37">
    <property type="entry name" value="MAJOR FACILITATOR SUPERFAMILY (MFS) PROFILE DOMAIN-CONTAINING PROTEIN-RELATED"/>
    <property type="match status" value="1"/>
</dbReference>
<keyword evidence="2 6" id="KW-0812">Transmembrane</keyword>
<evidence type="ECO:0000313" key="7">
    <source>
        <dbReference type="EMBL" id="SJX65493.1"/>
    </source>
</evidence>
<dbReference type="GO" id="GO:0005351">
    <property type="term" value="F:carbohydrate:proton symporter activity"/>
    <property type="evidence" value="ECO:0007669"/>
    <property type="project" value="TreeGrafter"/>
</dbReference>
<dbReference type="InterPro" id="IPR050360">
    <property type="entry name" value="MFS_Sugar_Transporters"/>
</dbReference>
<evidence type="ECO:0000256" key="5">
    <source>
        <dbReference type="SAM" id="MobiDB-lite"/>
    </source>
</evidence>
<feature type="region of interest" description="Disordered" evidence="5">
    <location>
        <begin position="115"/>
        <end position="135"/>
    </location>
</feature>
<dbReference type="InterPro" id="IPR036259">
    <property type="entry name" value="MFS_trans_sf"/>
</dbReference>
<proteinExistence type="predicted"/>
<dbReference type="Pfam" id="PF00083">
    <property type="entry name" value="Sugar_tr"/>
    <property type="match status" value="1"/>
</dbReference>
<organism evidence="7 8">
    <name type="scientific">Sporisorium reilianum f. sp. reilianum</name>
    <dbReference type="NCBI Taxonomy" id="72559"/>
    <lineage>
        <taxon>Eukaryota</taxon>
        <taxon>Fungi</taxon>
        <taxon>Dikarya</taxon>
        <taxon>Basidiomycota</taxon>
        <taxon>Ustilaginomycotina</taxon>
        <taxon>Ustilaginomycetes</taxon>
        <taxon>Ustilaginales</taxon>
        <taxon>Ustilaginaceae</taxon>
        <taxon>Sporisorium</taxon>
    </lineage>
</organism>
<name>A0A2N8ULX2_9BASI</name>
<dbReference type="EMBL" id="LT795070">
    <property type="protein sequence ID" value="SJX65493.1"/>
    <property type="molecule type" value="Genomic_DNA"/>
</dbReference>
<dbReference type="PANTHER" id="PTHR48022">
    <property type="entry name" value="PLASTIDIC GLUCOSE TRANSPORTER 4"/>
    <property type="match status" value="1"/>
</dbReference>
<dbReference type="GO" id="GO:0016020">
    <property type="term" value="C:membrane"/>
    <property type="evidence" value="ECO:0007669"/>
    <property type="project" value="UniProtKB-SubCell"/>
</dbReference>
<keyword evidence="4 6" id="KW-0472">Membrane</keyword>
<evidence type="ECO:0000256" key="4">
    <source>
        <dbReference type="ARBA" id="ARBA00023136"/>
    </source>
</evidence>
<dbReference type="InterPro" id="IPR005828">
    <property type="entry name" value="MFS_sugar_transport-like"/>
</dbReference>
<evidence type="ECO:0000313" key="8">
    <source>
        <dbReference type="Proteomes" id="UP000239563"/>
    </source>
</evidence>
<evidence type="ECO:0000256" key="2">
    <source>
        <dbReference type="ARBA" id="ARBA00022692"/>
    </source>
</evidence>
<accession>A0A2N8ULX2</accession>
<dbReference type="AlphaFoldDB" id="A0A2N8ULX2"/>